<comment type="similarity">
    <text evidence="2">Belongs to the RimK family. LysX subfamily.</text>
</comment>
<dbReference type="SUPFAM" id="SSF52440">
    <property type="entry name" value="PreATP-grasp domain"/>
    <property type="match status" value="1"/>
</dbReference>
<keyword evidence="6 10" id="KW-0547">Nucleotide-binding</keyword>
<dbReference type="Gene3D" id="3.30.1490.20">
    <property type="entry name" value="ATP-grasp fold, A domain"/>
    <property type="match status" value="1"/>
</dbReference>
<keyword evidence="5" id="KW-0479">Metal-binding</keyword>
<dbReference type="InterPro" id="IPR004666">
    <property type="entry name" value="Rp_bS6_RimK/Lys_biosynth_LsyX"/>
</dbReference>
<gene>
    <name evidence="12" type="ORF">KSF_050110</name>
</gene>
<keyword evidence="13" id="KW-1185">Reference proteome</keyword>
<evidence type="ECO:0000313" key="12">
    <source>
        <dbReference type="EMBL" id="GHO94963.1"/>
    </source>
</evidence>
<evidence type="ECO:0000259" key="11">
    <source>
        <dbReference type="PROSITE" id="PS50975"/>
    </source>
</evidence>
<evidence type="ECO:0000313" key="13">
    <source>
        <dbReference type="Proteomes" id="UP000597444"/>
    </source>
</evidence>
<keyword evidence="4" id="KW-0028">Amino-acid biosynthesis</keyword>
<evidence type="ECO:0000256" key="8">
    <source>
        <dbReference type="ARBA" id="ARBA00022842"/>
    </source>
</evidence>
<evidence type="ECO:0000256" key="4">
    <source>
        <dbReference type="ARBA" id="ARBA00022605"/>
    </source>
</evidence>
<name>A0A8J3IMA3_9CHLR</name>
<organism evidence="12 13">
    <name type="scientific">Reticulibacter mediterranei</name>
    <dbReference type="NCBI Taxonomy" id="2778369"/>
    <lineage>
        <taxon>Bacteria</taxon>
        <taxon>Bacillati</taxon>
        <taxon>Chloroflexota</taxon>
        <taxon>Ktedonobacteria</taxon>
        <taxon>Ktedonobacterales</taxon>
        <taxon>Reticulibacteraceae</taxon>
        <taxon>Reticulibacter</taxon>
    </lineage>
</organism>
<dbReference type="NCBIfam" id="TIGR00768">
    <property type="entry name" value="rimK_fam"/>
    <property type="match status" value="1"/>
</dbReference>
<dbReference type="NCBIfam" id="TIGR02144">
    <property type="entry name" value="LysX_arch"/>
    <property type="match status" value="1"/>
</dbReference>
<sequence>MRLAILTSRIRVEEKLLVEALKRRGVEFELIDDGELLLDLARPDARWRSYDAVFCRSVSQSRGLAVLQVLEHWGIPVFNSSATTATCNDKLLTTLALLRDNIPTPRTMLAFDAPHAVEGIEQLGYPAVLKPVTGSWGRLLARINDRDAAEAVLEHQETLGSYQHHIHYIQQYVDKPQRDIRAFVVGDRTICAIYRSSEHWVTNTARGAVTTNCPVTPELNDLCVRAAHAVGGGILAVDVFEDEEQGYLVNEINATMEFRNSIAPTGVDIPGEMLNYILGAVRHTGELDLVPVNVVREEREEVTV</sequence>
<keyword evidence="7 10" id="KW-0067">ATP-binding</keyword>
<comment type="pathway">
    <text evidence="9">Amino-acid biosynthesis.</text>
</comment>
<dbReference type="AlphaFoldDB" id="A0A8J3IMA3"/>
<dbReference type="SUPFAM" id="SSF56059">
    <property type="entry name" value="Glutathione synthetase ATP-binding domain-like"/>
    <property type="match status" value="1"/>
</dbReference>
<dbReference type="GO" id="GO:0018169">
    <property type="term" value="F:ribosomal S6-glutamic acid ligase activity"/>
    <property type="evidence" value="ECO:0007669"/>
    <property type="project" value="TreeGrafter"/>
</dbReference>
<dbReference type="GO" id="GO:0009085">
    <property type="term" value="P:lysine biosynthetic process"/>
    <property type="evidence" value="ECO:0007669"/>
    <property type="project" value="InterPro"/>
</dbReference>
<dbReference type="InterPro" id="IPR054562">
    <property type="entry name" value="LysX/ArgX_preATP_grasp"/>
</dbReference>
<dbReference type="GO" id="GO:0009432">
    <property type="term" value="P:SOS response"/>
    <property type="evidence" value="ECO:0007669"/>
    <property type="project" value="TreeGrafter"/>
</dbReference>
<dbReference type="GO" id="GO:0005737">
    <property type="term" value="C:cytoplasm"/>
    <property type="evidence" value="ECO:0007669"/>
    <property type="project" value="TreeGrafter"/>
</dbReference>
<evidence type="ECO:0000256" key="7">
    <source>
        <dbReference type="ARBA" id="ARBA00022840"/>
    </source>
</evidence>
<evidence type="ECO:0000256" key="1">
    <source>
        <dbReference type="ARBA" id="ARBA00001946"/>
    </source>
</evidence>
<dbReference type="Proteomes" id="UP000597444">
    <property type="component" value="Unassembled WGS sequence"/>
</dbReference>
<dbReference type="InterPro" id="IPR016185">
    <property type="entry name" value="PreATP-grasp_dom_sf"/>
</dbReference>
<dbReference type="Gene3D" id="3.40.50.20">
    <property type="match status" value="1"/>
</dbReference>
<dbReference type="GO" id="GO:0005524">
    <property type="term" value="F:ATP binding"/>
    <property type="evidence" value="ECO:0007669"/>
    <property type="project" value="UniProtKB-UniRule"/>
</dbReference>
<keyword evidence="8" id="KW-0460">Magnesium</keyword>
<evidence type="ECO:0000256" key="3">
    <source>
        <dbReference type="ARBA" id="ARBA00022598"/>
    </source>
</evidence>
<accession>A0A8J3IMA3</accession>
<dbReference type="Pfam" id="PF08443">
    <property type="entry name" value="RimK"/>
    <property type="match status" value="1"/>
</dbReference>
<dbReference type="PANTHER" id="PTHR21621">
    <property type="entry name" value="RIBOSOMAL PROTEIN S6 MODIFICATION PROTEIN"/>
    <property type="match status" value="1"/>
</dbReference>
<evidence type="ECO:0000256" key="5">
    <source>
        <dbReference type="ARBA" id="ARBA00022723"/>
    </source>
</evidence>
<dbReference type="EMBL" id="BNJK01000001">
    <property type="protein sequence ID" value="GHO94963.1"/>
    <property type="molecule type" value="Genomic_DNA"/>
</dbReference>
<evidence type="ECO:0000256" key="10">
    <source>
        <dbReference type="PROSITE-ProRule" id="PRU00409"/>
    </source>
</evidence>
<keyword evidence="3" id="KW-0436">Ligase</keyword>
<dbReference type="RefSeq" id="WP_220205668.1">
    <property type="nucleotide sequence ID" value="NZ_BNJK01000001.1"/>
</dbReference>
<evidence type="ECO:0000256" key="9">
    <source>
        <dbReference type="ARBA" id="ARBA00029440"/>
    </source>
</evidence>
<comment type="caution">
    <text evidence="12">The sequence shown here is derived from an EMBL/GenBank/DDBJ whole genome shotgun (WGS) entry which is preliminary data.</text>
</comment>
<proteinExistence type="inferred from homology"/>
<evidence type="ECO:0000256" key="2">
    <source>
        <dbReference type="ARBA" id="ARBA00006239"/>
    </source>
</evidence>
<dbReference type="GO" id="GO:0046872">
    <property type="term" value="F:metal ion binding"/>
    <property type="evidence" value="ECO:0007669"/>
    <property type="project" value="UniProtKB-KW"/>
</dbReference>
<protein>
    <submittedName>
        <fullName evidence="12">Lysine biosynthesis enzyme LysX</fullName>
    </submittedName>
</protein>
<comment type="cofactor">
    <cofactor evidence="1">
        <name>Mg(2+)</name>
        <dbReference type="ChEBI" id="CHEBI:18420"/>
    </cofactor>
</comment>
<dbReference type="InterPro" id="IPR013651">
    <property type="entry name" value="ATP-grasp_RimK-type"/>
</dbReference>
<reference evidence="12" key="1">
    <citation type="submission" date="2020-10" db="EMBL/GenBank/DDBJ databases">
        <title>Taxonomic study of unclassified bacteria belonging to the class Ktedonobacteria.</title>
        <authorList>
            <person name="Yabe S."/>
            <person name="Wang C.M."/>
            <person name="Zheng Y."/>
            <person name="Sakai Y."/>
            <person name="Cavaletti L."/>
            <person name="Monciardini P."/>
            <person name="Donadio S."/>
        </authorList>
    </citation>
    <scope>NUCLEOTIDE SEQUENCE</scope>
    <source>
        <strain evidence="12">ID150040</strain>
    </source>
</reference>
<feature type="domain" description="ATP-grasp" evidence="11">
    <location>
        <begin position="94"/>
        <end position="278"/>
    </location>
</feature>
<dbReference type="PANTHER" id="PTHR21621:SF0">
    <property type="entry name" value="BETA-CITRYLGLUTAMATE SYNTHASE B-RELATED"/>
    <property type="match status" value="1"/>
</dbReference>
<dbReference type="FunFam" id="3.30.470.20:FF:000058">
    <property type="entry name" value="Alpha-aminoadipate--LysW ligase LysX protein"/>
    <property type="match status" value="1"/>
</dbReference>
<dbReference type="InterPro" id="IPR013815">
    <property type="entry name" value="ATP_grasp_subdomain_1"/>
</dbReference>
<dbReference type="InterPro" id="IPR011761">
    <property type="entry name" value="ATP-grasp"/>
</dbReference>
<dbReference type="PROSITE" id="PS50975">
    <property type="entry name" value="ATP_GRASP"/>
    <property type="match status" value="1"/>
</dbReference>
<dbReference type="Gene3D" id="3.30.470.20">
    <property type="entry name" value="ATP-grasp fold, B domain"/>
    <property type="match status" value="1"/>
</dbReference>
<dbReference type="Pfam" id="PF22626">
    <property type="entry name" value="LysX_preATP_grasp"/>
    <property type="match status" value="1"/>
</dbReference>
<dbReference type="FunFam" id="3.30.1490.20:FF:000025">
    <property type="entry name" value="Alpha-aminoadipate--LysW ligase LysX protein"/>
    <property type="match status" value="1"/>
</dbReference>
<evidence type="ECO:0000256" key="6">
    <source>
        <dbReference type="ARBA" id="ARBA00022741"/>
    </source>
</evidence>
<dbReference type="InterPro" id="IPR011870">
    <property type="entry name" value="LysX_arch"/>
</dbReference>